<evidence type="ECO:0000256" key="1">
    <source>
        <dbReference type="ARBA" id="ARBA00004141"/>
    </source>
</evidence>
<feature type="transmembrane region" description="Helical" evidence="5">
    <location>
        <begin position="89"/>
        <end position="110"/>
    </location>
</feature>
<feature type="chain" id="PRO_5023129521" description="RDD domain-containing protein" evidence="6">
    <location>
        <begin position="21"/>
        <end position="476"/>
    </location>
</feature>
<feature type="transmembrane region" description="Helical" evidence="5">
    <location>
        <begin position="336"/>
        <end position="357"/>
    </location>
</feature>
<evidence type="ECO:0000256" key="3">
    <source>
        <dbReference type="ARBA" id="ARBA00022989"/>
    </source>
</evidence>
<evidence type="ECO:0000256" key="2">
    <source>
        <dbReference type="ARBA" id="ARBA00022692"/>
    </source>
</evidence>
<sequence length="476" mass="52998">MRTALIWSMCVSMALTCAYALNFYVTKRQASLEEMVQKERANITIIGDRLFIKVPEGKGNKVEFDGKFYQRDASIWAPHVQPWTEPPSMFWIFMTGAFSLGFGGWFWTMATTITNTTMAGEKRVKRFNFDFFANLTLGIRFFAWPTVLMLPFLLVAGGVAALNPLVGGILAAVFMIFPVLVLPAAVVHMAQRFSYRAWLLFWMTRDFGRSIGASLYVFMMMLFLVLLIPGGVAGAAAATSGRLVPWLQSQELAATDWLSANVMALEAGGNMRFLMFQMPLVFSSSFAFFCVLFGLISCQVVFMMRVIGLYGLYFRADLSIVNEFPDFERATFGPRYLAFLVDLIIMALLAGVGMFIGQMFGFLFSMYGWSFAAQGALIAGGVASLILWGMYFTLGESGSARATLGKWSIGIVVMQDDGLPIPMPMSRDLALKRAASAFLSVLTLFIGFLSCVWREDRKAMHDAMTKTKVVWQPETT</sequence>
<evidence type="ECO:0000313" key="8">
    <source>
        <dbReference type="EMBL" id="TWW09695.1"/>
    </source>
</evidence>
<dbReference type="EMBL" id="SRHE01000202">
    <property type="protein sequence ID" value="TWW09695.1"/>
    <property type="molecule type" value="Genomic_DNA"/>
</dbReference>
<accession>A0A5C6M6A5</accession>
<feature type="transmembrane region" description="Helical" evidence="5">
    <location>
        <begin position="211"/>
        <end position="237"/>
    </location>
</feature>
<dbReference type="InterPro" id="IPR010432">
    <property type="entry name" value="RDD"/>
</dbReference>
<keyword evidence="2 5" id="KW-0812">Transmembrane</keyword>
<feature type="transmembrane region" description="Helical" evidence="5">
    <location>
        <begin position="131"/>
        <end position="153"/>
    </location>
</feature>
<dbReference type="Pfam" id="PF06271">
    <property type="entry name" value="RDD"/>
    <property type="match status" value="1"/>
</dbReference>
<evidence type="ECO:0000259" key="7">
    <source>
        <dbReference type="Pfam" id="PF06271"/>
    </source>
</evidence>
<comment type="caution">
    <text evidence="8">The sequence shown here is derived from an EMBL/GenBank/DDBJ whole genome shotgun (WGS) entry which is preliminary data.</text>
</comment>
<feature type="signal peptide" evidence="6">
    <location>
        <begin position="1"/>
        <end position="20"/>
    </location>
</feature>
<evidence type="ECO:0000256" key="4">
    <source>
        <dbReference type="ARBA" id="ARBA00023136"/>
    </source>
</evidence>
<dbReference type="GO" id="GO:0016020">
    <property type="term" value="C:membrane"/>
    <property type="evidence" value="ECO:0007669"/>
    <property type="project" value="UniProtKB-SubCell"/>
</dbReference>
<feature type="transmembrane region" description="Helical" evidence="5">
    <location>
        <begin position="165"/>
        <end position="190"/>
    </location>
</feature>
<keyword evidence="6" id="KW-0732">Signal</keyword>
<comment type="subcellular location">
    <subcellularLocation>
        <location evidence="1">Membrane</location>
        <topology evidence="1">Multi-pass membrane protein</topology>
    </subcellularLocation>
</comment>
<reference evidence="8 9" key="2">
    <citation type="submission" date="2019-08" db="EMBL/GenBank/DDBJ databases">
        <authorList>
            <person name="Henke P."/>
        </authorList>
    </citation>
    <scope>NUCLEOTIDE SEQUENCE [LARGE SCALE GENOMIC DNA]</scope>
    <source>
        <strain evidence="8">Phe10_nw2017</strain>
    </source>
</reference>
<dbReference type="Proteomes" id="UP000321083">
    <property type="component" value="Unassembled WGS sequence"/>
</dbReference>
<protein>
    <recommendedName>
        <fullName evidence="7">RDD domain-containing protein</fullName>
    </recommendedName>
</protein>
<organism evidence="8 9">
    <name type="scientific">Planctomyces bekefii</name>
    <dbReference type="NCBI Taxonomy" id="1653850"/>
    <lineage>
        <taxon>Bacteria</taxon>
        <taxon>Pseudomonadati</taxon>
        <taxon>Planctomycetota</taxon>
        <taxon>Planctomycetia</taxon>
        <taxon>Planctomycetales</taxon>
        <taxon>Planctomycetaceae</taxon>
        <taxon>Planctomyces</taxon>
    </lineage>
</organism>
<evidence type="ECO:0000256" key="5">
    <source>
        <dbReference type="SAM" id="Phobius"/>
    </source>
</evidence>
<keyword evidence="3 5" id="KW-1133">Transmembrane helix</keyword>
<feature type="transmembrane region" description="Helical" evidence="5">
    <location>
        <begin position="434"/>
        <end position="453"/>
    </location>
</feature>
<feature type="domain" description="RDD" evidence="7">
    <location>
        <begin position="330"/>
        <end position="465"/>
    </location>
</feature>
<name>A0A5C6M6A5_9PLAN</name>
<evidence type="ECO:0000256" key="6">
    <source>
        <dbReference type="SAM" id="SignalP"/>
    </source>
</evidence>
<dbReference type="AlphaFoldDB" id="A0A5C6M6A5"/>
<keyword evidence="4 5" id="KW-0472">Membrane</keyword>
<feature type="transmembrane region" description="Helical" evidence="5">
    <location>
        <begin position="369"/>
        <end position="391"/>
    </location>
</feature>
<reference evidence="8 9" key="1">
    <citation type="submission" date="2019-08" db="EMBL/GenBank/DDBJ databases">
        <title>100 year-old enigma solved: identification of Planctomyces bekefii, the type genus and species of the phylum Planctomycetes.</title>
        <authorList>
            <person name="Svetlana D.N."/>
            <person name="Overmann J."/>
        </authorList>
    </citation>
    <scope>NUCLEOTIDE SEQUENCE [LARGE SCALE GENOMIC DNA]</scope>
    <source>
        <strain evidence="8">Phe10_nw2017</strain>
    </source>
</reference>
<gene>
    <name evidence="8" type="ORF">E3A20_11750</name>
</gene>
<proteinExistence type="predicted"/>
<keyword evidence="9" id="KW-1185">Reference proteome</keyword>
<evidence type="ECO:0000313" key="9">
    <source>
        <dbReference type="Proteomes" id="UP000321083"/>
    </source>
</evidence>